<protein>
    <submittedName>
        <fullName evidence="6">Mn-dependent transcriptional regulator</fullName>
    </submittedName>
</protein>
<dbReference type="GO" id="GO:0003700">
    <property type="term" value="F:DNA-binding transcription factor activity"/>
    <property type="evidence" value="ECO:0007669"/>
    <property type="project" value="InterPro"/>
</dbReference>
<evidence type="ECO:0000313" key="6">
    <source>
        <dbReference type="EMBL" id="ETA68923.1"/>
    </source>
</evidence>
<name>W9DSZ3_METTI</name>
<dbReference type="Pfam" id="PF01325">
    <property type="entry name" value="Fe_dep_repress"/>
    <property type="match status" value="1"/>
</dbReference>
<dbReference type="FunFam" id="1.10.60.10:FF:000005">
    <property type="entry name" value="Transcriptional regulator MntR protein"/>
    <property type="match status" value="1"/>
</dbReference>
<evidence type="ECO:0000313" key="7">
    <source>
        <dbReference type="Proteomes" id="UP000019483"/>
    </source>
</evidence>
<reference evidence="6 7" key="1">
    <citation type="submission" date="2013-08" db="EMBL/GenBank/DDBJ databases">
        <authorList>
            <consortium name="DOE Joint Genome Institute"/>
            <person name="Eisen J."/>
            <person name="Huntemann M."/>
            <person name="Han J."/>
            <person name="Chen A."/>
            <person name="Kyrpides N."/>
            <person name="Mavromatis K."/>
            <person name="Markowitz V."/>
            <person name="Palaniappan K."/>
            <person name="Ivanova N."/>
            <person name="Schaumberg A."/>
            <person name="Pati A."/>
            <person name="Liolios K."/>
            <person name="Nordberg H.P."/>
            <person name="Cantor M.N."/>
            <person name="Hua S.X."/>
            <person name="Woyke T."/>
        </authorList>
    </citation>
    <scope>NUCLEOTIDE SEQUENCE [LARGE SCALE GENOMIC DNA]</scope>
    <source>
        <strain evidence="6 7">DSM 2278</strain>
    </source>
</reference>
<dbReference type="InterPro" id="IPR022687">
    <property type="entry name" value="HTH_DTXR"/>
</dbReference>
<dbReference type="InterPro" id="IPR036421">
    <property type="entry name" value="Fe_dep_repressor_sf"/>
</dbReference>
<dbReference type="PROSITE" id="PS50944">
    <property type="entry name" value="HTH_DTXR"/>
    <property type="match status" value="1"/>
</dbReference>
<dbReference type="Proteomes" id="UP000019483">
    <property type="component" value="Unassembled WGS sequence"/>
</dbReference>
<keyword evidence="3" id="KW-0238">DNA-binding</keyword>
<sequence>MGSFEMTTERTEDYLKVIEKIIERKGYAQVKDVSRELDISSPSVTGMFKKLTKMGYINYEKYGGVTLTSEGEKIAKCTMEKHGVIKDFLLILGLDKEIADQDACKIEHVLAPETFETLTKFVEFMNMKDEWPYWLDHFNYYCETGKYIDCSPSAKDTCPIHGKTHDK</sequence>
<evidence type="ECO:0000256" key="2">
    <source>
        <dbReference type="ARBA" id="ARBA00023015"/>
    </source>
</evidence>
<dbReference type="InterPro" id="IPR036388">
    <property type="entry name" value="WH-like_DNA-bd_sf"/>
</dbReference>
<evidence type="ECO:0000259" key="5">
    <source>
        <dbReference type="PROSITE" id="PS50944"/>
    </source>
</evidence>
<evidence type="ECO:0000256" key="3">
    <source>
        <dbReference type="ARBA" id="ARBA00023125"/>
    </source>
</evidence>
<dbReference type="InterPro" id="IPR036390">
    <property type="entry name" value="WH_DNA-bd_sf"/>
</dbReference>
<dbReference type="InterPro" id="IPR050536">
    <property type="entry name" value="DtxR_MntR_Metal-Reg"/>
</dbReference>
<dbReference type="InterPro" id="IPR022689">
    <property type="entry name" value="Iron_dep_repressor"/>
</dbReference>
<dbReference type="STRING" id="1090322.MettiDRAFT_2412"/>
<dbReference type="GO" id="GO:0046914">
    <property type="term" value="F:transition metal ion binding"/>
    <property type="evidence" value="ECO:0007669"/>
    <property type="project" value="InterPro"/>
</dbReference>
<dbReference type="EMBL" id="AZAJ01000001">
    <property type="protein sequence ID" value="ETA68923.1"/>
    <property type="molecule type" value="Genomic_DNA"/>
</dbReference>
<keyword evidence="2" id="KW-0805">Transcription regulation</keyword>
<accession>W9DSZ3</accession>
<dbReference type="PANTHER" id="PTHR33238:SF7">
    <property type="entry name" value="IRON-DEPENDENT TRANSCRIPTIONAL REGULATOR"/>
    <property type="match status" value="1"/>
</dbReference>
<dbReference type="InterPro" id="IPR001367">
    <property type="entry name" value="Fe_dep_repressor"/>
</dbReference>
<evidence type="ECO:0000256" key="4">
    <source>
        <dbReference type="ARBA" id="ARBA00023163"/>
    </source>
</evidence>
<dbReference type="SUPFAM" id="SSF46785">
    <property type="entry name" value="Winged helix' DNA-binding domain"/>
    <property type="match status" value="1"/>
</dbReference>
<gene>
    <name evidence="6" type="ORF">MettiDRAFT_2412</name>
</gene>
<keyword evidence="4" id="KW-0804">Transcription</keyword>
<dbReference type="SUPFAM" id="SSF47979">
    <property type="entry name" value="Iron-dependent repressor protein, dimerization domain"/>
    <property type="match status" value="1"/>
</dbReference>
<dbReference type="AlphaFoldDB" id="W9DSZ3"/>
<feature type="domain" description="HTH dtxR-type" evidence="5">
    <location>
        <begin position="7"/>
        <end position="68"/>
    </location>
</feature>
<dbReference type="Pfam" id="PF02742">
    <property type="entry name" value="Fe_dep_repr_C"/>
    <property type="match status" value="1"/>
</dbReference>
<proteinExistence type="inferred from homology"/>
<keyword evidence="7" id="KW-1185">Reference proteome</keyword>
<organism evidence="6 7">
    <name type="scientific">Methanolobus tindarius DSM 2278</name>
    <dbReference type="NCBI Taxonomy" id="1090322"/>
    <lineage>
        <taxon>Archaea</taxon>
        <taxon>Methanobacteriati</taxon>
        <taxon>Methanobacteriota</taxon>
        <taxon>Stenosarchaea group</taxon>
        <taxon>Methanomicrobia</taxon>
        <taxon>Methanosarcinales</taxon>
        <taxon>Methanosarcinaceae</taxon>
        <taxon>Methanolobus</taxon>
    </lineage>
</organism>
<dbReference type="FunFam" id="1.10.10.10:FF:000189">
    <property type="entry name" value="HTH-type transcriptional regulator MntR"/>
    <property type="match status" value="1"/>
</dbReference>
<dbReference type="Gene3D" id="1.10.60.10">
    <property type="entry name" value="Iron dependent repressor, metal binding and dimerisation domain"/>
    <property type="match status" value="1"/>
</dbReference>
<evidence type="ECO:0000256" key="1">
    <source>
        <dbReference type="ARBA" id="ARBA00007871"/>
    </source>
</evidence>
<dbReference type="Gene3D" id="1.10.10.10">
    <property type="entry name" value="Winged helix-like DNA-binding domain superfamily/Winged helix DNA-binding domain"/>
    <property type="match status" value="1"/>
</dbReference>
<dbReference type="GO" id="GO:0003677">
    <property type="term" value="F:DNA binding"/>
    <property type="evidence" value="ECO:0007669"/>
    <property type="project" value="UniProtKB-KW"/>
</dbReference>
<dbReference type="GO" id="GO:0046983">
    <property type="term" value="F:protein dimerization activity"/>
    <property type="evidence" value="ECO:0007669"/>
    <property type="project" value="InterPro"/>
</dbReference>
<comment type="similarity">
    <text evidence="1">Belongs to the DtxR/MntR family.</text>
</comment>
<dbReference type="SMART" id="SM00529">
    <property type="entry name" value="HTH_DTXR"/>
    <property type="match status" value="1"/>
</dbReference>
<comment type="caution">
    <text evidence="6">The sequence shown here is derived from an EMBL/GenBank/DDBJ whole genome shotgun (WGS) entry which is preliminary data.</text>
</comment>
<dbReference type="PANTHER" id="PTHR33238">
    <property type="entry name" value="IRON (METAL) DEPENDENT REPRESSOR, DTXR FAMILY"/>
    <property type="match status" value="1"/>
</dbReference>